<evidence type="ECO:0000256" key="7">
    <source>
        <dbReference type="ARBA" id="ARBA00022970"/>
    </source>
</evidence>
<keyword evidence="8" id="KW-0472">Membrane</keyword>
<evidence type="ECO:0000256" key="4">
    <source>
        <dbReference type="ARBA" id="ARBA00022475"/>
    </source>
</evidence>
<dbReference type="PROSITE" id="PS00211">
    <property type="entry name" value="ABC_TRANSPORTER_1"/>
    <property type="match status" value="1"/>
</dbReference>
<dbReference type="EMBL" id="LGGW01000124">
    <property type="protein sequence ID" value="KUK88799.1"/>
    <property type="molecule type" value="Genomic_DNA"/>
</dbReference>
<dbReference type="InterPro" id="IPR030679">
    <property type="entry name" value="ABC_ATPase_HisP-typ"/>
</dbReference>
<dbReference type="SMART" id="SM00382">
    <property type="entry name" value="AAA"/>
    <property type="match status" value="1"/>
</dbReference>
<dbReference type="GO" id="GO:0005524">
    <property type="term" value="F:ATP binding"/>
    <property type="evidence" value="ECO:0007669"/>
    <property type="project" value="UniProtKB-KW"/>
</dbReference>
<dbReference type="GO" id="GO:0016887">
    <property type="term" value="F:ATP hydrolysis activity"/>
    <property type="evidence" value="ECO:0007669"/>
    <property type="project" value="InterPro"/>
</dbReference>
<evidence type="ECO:0000256" key="8">
    <source>
        <dbReference type="ARBA" id="ARBA00023136"/>
    </source>
</evidence>
<comment type="similarity">
    <text evidence="2">Belongs to the ABC transporter superfamily.</text>
</comment>
<dbReference type="Pfam" id="PF00005">
    <property type="entry name" value="ABC_tran"/>
    <property type="match status" value="1"/>
</dbReference>
<evidence type="ECO:0000256" key="2">
    <source>
        <dbReference type="ARBA" id="ARBA00005417"/>
    </source>
</evidence>
<evidence type="ECO:0000256" key="6">
    <source>
        <dbReference type="ARBA" id="ARBA00022840"/>
    </source>
</evidence>
<dbReference type="SUPFAM" id="SSF52540">
    <property type="entry name" value="P-loop containing nucleoside triphosphate hydrolases"/>
    <property type="match status" value="1"/>
</dbReference>
<dbReference type="Gene3D" id="3.40.50.300">
    <property type="entry name" value="P-loop containing nucleotide triphosphate hydrolases"/>
    <property type="match status" value="1"/>
</dbReference>
<organism evidence="10 11">
    <name type="scientific">Mesotoga infera</name>
    <dbReference type="NCBI Taxonomy" id="1236046"/>
    <lineage>
        <taxon>Bacteria</taxon>
        <taxon>Thermotogati</taxon>
        <taxon>Thermotogota</taxon>
        <taxon>Thermotogae</taxon>
        <taxon>Kosmotogales</taxon>
        <taxon>Kosmotogaceae</taxon>
        <taxon>Mesotoga</taxon>
    </lineage>
</organism>
<accession>A0A101I5H8</accession>
<dbReference type="PROSITE" id="PS50893">
    <property type="entry name" value="ABC_TRANSPORTER_2"/>
    <property type="match status" value="1"/>
</dbReference>
<comment type="caution">
    <text evidence="10">The sequence shown here is derived from an EMBL/GenBank/DDBJ whole genome shotgun (WGS) entry which is preliminary data.</text>
</comment>
<evidence type="ECO:0000313" key="10">
    <source>
        <dbReference type="EMBL" id="KUK88799.1"/>
    </source>
</evidence>
<keyword evidence="4" id="KW-1003">Cell membrane</keyword>
<sequence>MSENRVVLRVENLKKSFGDKEVLKGVSFDMNEGETKVIIGPSGTGKSTLLSCINMLVTPDEGKIWLEEEEVTSAKNINRIRQEIGFVFQDFGLFNHLTALRNVMVGLTKVKKVEKEKARELAMKELKRVGLEREANMYPAQLSGGQKQRVGIARALAMQPKIILFDEPTSALDPELIGEVLSVMKNLAESGMTMLVVTHEMGFARTVSDEIIFMEHGHIVEQSSPEEMFKNPKNPRTKEFLFKLNELYGE</sequence>
<evidence type="ECO:0000256" key="3">
    <source>
        <dbReference type="ARBA" id="ARBA00022448"/>
    </source>
</evidence>
<dbReference type="AlphaFoldDB" id="A0A101I5H8"/>
<evidence type="ECO:0000256" key="1">
    <source>
        <dbReference type="ARBA" id="ARBA00004202"/>
    </source>
</evidence>
<dbReference type="GO" id="GO:0005886">
    <property type="term" value="C:plasma membrane"/>
    <property type="evidence" value="ECO:0007669"/>
    <property type="project" value="UniProtKB-SubCell"/>
</dbReference>
<evidence type="ECO:0000313" key="11">
    <source>
        <dbReference type="Proteomes" id="UP000055014"/>
    </source>
</evidence>
<name>A0A101I5H8_9BACT</name>
<dbReference type="FunFam" id="3.40.50.300:FF:000020">
    <property type="entry name" value="Amino acid ABC transporter ATP-binding component"/>
    <property type="match status" value="1"/>
</dbReference>
<dbReference type="GO" id="GO:0015424">
    <property type="term" value="F:ABC-type amino acid transporter activity"/>
    <property type="evidence" value="ECO:0007669"/>
    <property type="project" value="InterPro"/>
</dbReference>
<dbReference type="PIRSF" id="PIRSF039085">
    <property type="entry name" value="ABC_ATPase_HisP"/>
    <property type="match status" value="1"/>
</dbReference>
<keyword evidence="7" id="KW-0029">Amino-acid transport</keyword>
<dbReference type="InterPro" id="IPR027417">
    <property type="entry name" value="P-loop_NTPase"/>
</dbReference>
<feature type="domain" description="ABC transporter" evidence="9">
    <location>
        <begin position="8"/>
        <end position="241"/>
    </location>
</feature>
<keyword evidence="6" id="KW-0067">ATP-binding</keyword>
<dbReference type="PATRIC" id="fig|1236046.5.peg.1059"/>
<proteinExistence type="inferred from homology"/>
<dbReference type="CDD" id="cd03262">
    <property type="entry name" value="ABC_HisP_GlnQ"/>
    <property type="match status" value="1"/>
</dbReference>
<dbReference type="InterPro" id="IPR003439">
    <property type="entry name" value="ABC_transporter-like_ATP-bd"/>
</dbReference>
<keyword evidence="5" id="KW-0547">Nucleotide-binding</keyword>
<evidence type="ECO:0000259" key="9">
    <source>
        <dbReference type="PROSITE" id="PS50893"/>
    </source>
</evidence>
<dbReference type="InterPro" id="IPR017871">
    <property type="entry name" value="ABC_transporter-like_CS"/>
</dbReference>
<dbReference type="PANTHER" id="PTHR43166:SF9">
    <property type="entry name" value="GLUTAMATE_ASPARTATE IMPORT ATP-BINDING PROTEIN GLTL"/>
    <property type="match status" value="1"/>
</dbReference>
<dbReference type="InterPro" id="IPR003593">
    <property type="entry name" value="AAA+_ATPase"/>
</dbReference>
<dbReference type="Proteomes" id="UP000055014">
    <property type="component" value="Unassembled WGS sequence"/>
</dbReference>
<reference evidence="11" key="1">
    <citation type="journal article" date="2015" name="MBio">
        <title>Genome-Resolved Metagenomic Analysis Reveals Roles for Candidate Phyla and Other Microbial Community Members in Biogeochemical Transformations in Oil Reservoirs.</title>
        <authorList>
            <person name="Hu P."/>
            <person name="Tom L."/>
            <person name="Singh A."/>
            <person name="Thomas B.C."/>
            <person name="Baker B.J."/>
            <person name="Piceno Y.M."/>
            <person name="Andersen G.L."/>
            <person name="Banfield J.F."/>
        </authorList>
    </citation>
    <scope>NUCLEOTIDE SEQUENCE [LARGE SCALE GENOMIC DNA]</scope>
</reference>
<comment type="subcellular location">
    <subcellularLocation>
        <location evidence="1">Cell membrane</location>
        <topology evidence="1">Peripheral membrane protein</topology>
    </subcellularLocation>
</comment>
<gene>
    <name evidence="10" type="ORF">XE02_1197</name>
</gene>
<keyword evidence="3" id="KW-0813">Transport</keyword>
<dbReference type="PANTHER" id="PTHR43166">
    <property type="entry name" value="AMINO ACID IMPORT ATP-BINDING PROTEIN"/>
    <property type="match status" value="1"/>
</dbReference>
<evidence type="ECO:0000256" key="5">
    <source>
        <dbReference type="ARBA" id="ARBA00022741"/>
    </source>
</evidence>
<protein>
    <submittedName>
        <fullName evidence="10">ABC-type polar amino acid transport system, ATPase component</fullName>
    </submittedName>
</protein>
<dbReference type="InterPro" id="IPR050086">
    <property type="entry name" value="MetN_ABC_transporter-like"/>
</dbReference>